<dbReference type="Proteomes" id="UP001234297">
    <property type="component" value="Chromosome 2"/>
</dbReference>
<protein>
    <submittedName>
        <fullName evidence="1">Uncharacterized protein</fullName>
    </submittedName>
</protein>
<reference evidence="1 2" key="1">
    <citation type="journal article" date="2022" name="Hortic Res">
        <title>A haplotype resolved chromosomal level avocado genome allows analysis of novel avocado genes.</title>
        <authorList>
            <person name="Nath O."/>
            <person name="Fletcher S.J."/>
            <person name="Hayward A."/>
            <person name="Shaw L.M."/>
            <person name="Masouleh A.K."/>
            <person name="Furtado A."/>
            <person name="Henry R.J."/>
            <person name="Mitter N."/>
        </authorList>
    </citation>
    <scope>NUCLEOTIDE SEQUENCE [LARGE SCALE GENOMIC DNA]</scope>
    <source>
        <strain evidence="2">cv. Hass</strain>
    </source>
</reference>
<accession>A0ACC2MF11</accession>
<dbReference type="EMBL" id="CM056810">
    <property type="protein sequence ID" value="KAJ8644366.1"/>
    <property type="molecule type" value="Genomic_DNA"/>
</dbReference>
<organism evidence="1 2">
    <name type="scientific">Persea americana</name>
    <name type="common">Avocado</name>
    <dbReference type="NCBI Taxonomy" id="3435"/>
    <lineage>
        <taxon>Eukaryota</taxon>
        <taxon>Viridiplantae</taxon>
        <taxon>Streptophyta</taxon>
        <taxon>Embryophyta</taxon>
        <taxon>Tracheophyta</taxon>
        <taxon>Spermatophyta</taxon>
        <taxon>Magnoliopsida</taxon>
        <taxon>Magnoliidae</taxon>
        <taxon>Laurales</taxon>
        <taxon>Lauraceae</taxon>
        <taxon>Persea</taxon>
    </lineage>
</organism>
<evidence type="ECO:0000313" key="1">
    <source>
        <dbReference type="EMBL" id="KAJ8644366.1"/>
    </source>
</evidence>
<evidence type="ECO:0000313" key="2">
    <source>
        <dbReference type="Proteomes" id="UP001234297"/>
    </source>
</evidence>
<gene>
    <name evidence="1" type="ORF">MRB53_006114</name>
</gene>
<proteinExistence type="predicted"/>
<name>A0ACC2MF11_PERAE</name>
<sequence>MLSGDSKHSRPLYYTGYTHDAKLSRIQINPGLAVNILLIQTMNHVSLTPKLLKETNVSIHRYDGHGSRALGKIKIKCQIGDMTAHPVCYVVEACTTYSLLLGRPWIHEKHVVPSTLHQCFKYTDSNLTVRRQFVDKKPIQGARVYCSDAALYEEEEQRLDTPLKQQETGVANGSRRDILQIIEKQFELINGVETSSLAAECDIET</sequence>
<comment type="caution">
    <text evidence="1">The sequence shown here is derived from an EMBL/GenBank/DDBJ whole genome shotgun (WGS) entry which is preliminary data.</text>
</comment>
<keyword evidence="2" id="KW-1185">Reference proteome</keyword>